<comment type="caution">
    <text evidence="2">The sequence shown here is derived from an EMBL/GenBank/DDBJ whole genome shotgun (WGS) entry which is preliminary data.</text>
</comment>
<keyword evidence="1" id="KW-0472">Membrane</keyword>
<dbReference type="Proteomes" id="UP000622317">
    <property type="component" value="Unassembled WGS sequence"/>
</dbReference>
<evidence type="ECO:0000313" key="2">
    <source>
        <dbReference type="EMBL" id="MBD5780195.1"/>
    </source>
</evidence>
<keyword evidence="1" id="KW-0812">Transmembrane</keyword>
<protein>
    <submittedName>
        <fullName evidence="2">DUF2975 domain-containing protein</fullName>
    </submittedName>
</protein>
<feature type="transmembrane region" description="Helical" evidence="1">
    <location>
        <begin position="138"/>
        <end position="163"/>
    </location>
</feature>
<feature type="transmembrane region" description="Helical" evidence="1">
    <location>
        <begin position="183"/>
        <end position="202"/>
    </location>
</feature>
<evidence type="ECO:0000256" key="1">
    <source>
        <dbReference type="SAM" id="Phobius"/>
    </source>
</evidence>
<organism evidence="2 3">
    <name type="scientific">Pelagicoccus enzymogenes</name>
    <dbReference type="NCBI Taxonomy" id="2773457"/>
    <lineage>
        <taxon>Bacteria</taxon>
        <taxon>Pseudomonadati</taxon>
        <taxon>Verrucomicrobiota</taxon>
        <taxon>Opitutia</taxon>
        <taxon>Puniceicoccales</taxon>
        <taxon>Pelagicoccaceae</taxon>
        <taxon>Pelagicoccus</taxon>
    </lineage>
</organism>
<dbReference type="Pfam" id="PF11188">
    <property type="entry name" value="DUF2975"/>
    <property type="match status" value="1"/>
</dbReference>
<dbReference type="EMBL" id="JACYFG010000035">
    <property type="protein sequence ID" value="MBD5780195.1"/>
    <property type="molecule type" value="Genomic_DNA"/>
</dbReference>
<accession>A0A927II68</accession>
<keyword evidence="3" id="KW-1185">Reference proteome</keyword>
<evidence type="ECO:0000313" key="3">
    <source>
        <dbReference type="Proteomes" id="UP000622317"/>
    </source>
</evidence>
<dbReference type="RefSeq" id="WP_191617307.1">
    <property type="nucleotide sequence ID" value="NZ_JACYFG010000035.1"/>
</dbReference>
<dbReference type="AlphaFoldDB" id="A0A927II68"/>
<feature type="transmembrane region" description="Helical" evidence="1">
    <location>
        <begin position="95"/>
        <end position="117"/>
    </location>
</feature>
<sequence>MKSTSKSLKVLKGLLFVAWWGTVFFLAAVSVAAALELFGVETAIEVNLRGSASNLDASSLSVSAKEGGVAALAFVEPVGVDVALSEEFWATHPSYLVVSTLFALVLAGTALGGISCLRKILDSVERGEAFEAPNAQRLRVLGILILVGALGKTLMEFVSSAYADVLLRPQGFNFDGRIAFDEGVIVVGLSILVLSEVFRVGAKLREEQELTI</sequence>
<reference evidence="2" key="1">
    <citation type="submission" date="2020-09" db="EMBL/GenBank/DDBJ databases">
        <title>Pelagicoccus enzymogenes sp. nov. with an EPS production, isolated from marine sediment.</title>
        <authorList>
            <person name="Feng X."/>
        </authorList>
    </citation>
    <scope>NUCLEOTIDE SEQUENCE</scope>
    <source>
        <strain evidence="2">NFK12</strain>
    </source>
</reference>
<gene>
    <name evidence="2" type="ORF">IEN85_11895</name>
</gene>
<proteinExistence type="predicted"/>
<dbReference type="InterPro" id="IPR021354">
    <property type="entry name" value="DUF2975"/>
</dbReference>
<keyword evidence="1" id="KW-1133">Transmembrane helix</keyword>
<name>A0A927II68_9BACT</name>